<dbReference type="KEGG" id="bur:Bcep18194_B2489"/>
<feature type="domain" description="Glycerol-3-phosphate dehydrogenase NAD-dependent N-terminal" evidence="2">
    <location>
        <begin position="52"/>
        <end position="157"/>
    </location>
</feature>
<protein>
    <submittedName>
        <fullName evidence="4">NAD-dependent glycerol-3-phosphate dehydrogenase-like protein</fullName>
        <ecNumber evidence="4">1.5.1.28</ecNumber>
    </submittedName>
</protein>
<name>Q392L6_BURL3</name>
<dbReference type="GO" id="GO:0016616">
    <property type="term" value="F:oxidoreductase activity, acting on the CH-OH group of donors, NAD or NADP as acceptor"/>
    <property type="evidence" value="ECO:0007669"/>
    <property type="project" value="InterPro"/>
</dbReference>
<dbReference type="InterPro" id="IPR013328">
    <property type="entry name" value="6PGD_dom2"/>
</dbReference>
<dbReference type="Proteomes" id="UP000002705">
    <property type="component" value="Chromosome 2"/>
</dbReference>
<dbReference type="GO" id="GO:0051287">
    <property type="term" value="F:NAD binding"/>
    <property type="evidence" value="ECO:0007669"/>
    <property type="project" value="InterPro"/>
</dbReference>
<evidence type="ECO:0000313" key="5">
    <source>
        <dbReference type="Proteomes" id="UP000002705"/>
    </source>
</evidence>
<accession>Q392L6</accession>
<dbReference type="HOGENOM" id="CLU_056511_2_0_4"/>
<keyword evidence="1 4" id="KW-0560">Oxidoreductase</keyword>
<dbReference type="SUPFAM" id="SSF51735">
    <property type="entry name" value="NAD(P)-binding Rossmann-fold domains"/>
    <property type="match status" value="1"/>
</dbReference>
<dbReference type="InterPro" id="IPR011128">
    <property type="entry name" value="G3P_DH_NAD-dep_N"/>
</dbReference>
<sequence length="421" mass="44948">MTDLVADAGARRHAHRRDCVARTGVPLRVLKRRGGGGRVVSVALNHREKTMKVCVLGGGHGCHAAAIDLLEKGHDVTWWRRDREPHARLRELGVLNVTDYRGTRAVPLGDAPGAIRLTGDLAAALRGAQLVVVPLPATSHDALAAQVAPLLEDGQVVFLPPGTFGSFVFAQAAADAGNRSRVAFAETGTLPYLVRKHGDNDVVISAYATRLPTGVLPANAAGWAFDVLRAGYPSVEPVEDALSGALMNAGPVIHPPLILMNAGPLEHFDAWDIHNEGTQPSIRRVTNALDAERIAVREALGYRAPHFPLADHYAAEGDEWMYGRGAHGKLTDSGDWREKIDLRSHRYMLEDTRLGLSFIVSCGRWAGVPTPVAQGLLSIASAVAVRDLYAEGRTLERLGIAALSKGAMRALLDKGVAGVAA</sequence>
<dbReference type="PANTHER" id="PTHR38015:SF1">
    <property type="entry name" value="OPINE DEHYDROGENASE DOMAIN-CONTAINING PROTEIN"/>
    <property type="match status" value="1"/>
</dbReference>
<evidence type="ECO:0000313" key="4">
    <source>
        <dbReference type="EMBL" id="ABB12600.1"/>
    </source>
</evidence>
<dbReference type="AlphaFoldDB" id="Q392L6"/>
<dbReference type="Pfam" id="PF02317">
    <property type="entry name" value="Octopine_DH"/>
    <property type="match status" value="1"/>
</dbReference>
<dbReference type="GO" id="GO:0046168">
    <property type="term" value="P:glycerol-3-phosphate catabolic process"/>
    <property type="evidence" value="ECO:0007669"/>
    <property type="project" value="InterPro"/>
</dbReference>
<dbReference type="Pfam" id="PF01210">
    <property type="entry name" value="NAD_Gly3P_dh_N"/>
    <property type="match status" value="1"/>
</dbReference>
<dbReference type="EMBL" id="CP000152">
    <property type="protein sequence ID" value="ABB12600.1"/>
    <property type="molecule type" value="Genomic_DNA"/>
</dbReference>
<evidence type="ECO:0000256" key="1">
    <source>
        <dbReference type="ARBA" id="ARBA00023002"/>
    </source>
</evidence>
<dbReference type="InterPro" id="IPR051729">
    <property type="entry name" value="Opine/Lysopine_DH"/>
</dbReference>
<dbReference type="Gene3D" id="1.10.1040.10">
    <property type="entry name" value="N-(1-d-carboxylethyl)-l-norvaline Dehydrogenase, domain 2"/>
    <property type="match status" value="1"/>
</dbReference>
<dbReference type="SUPFAM" id="SSF48179">
    <property type="entry name" value="6-phosphogluconate dehydrogenase C-terminal domain-like"/>
    <property type="match status" value="1"/>
</dbReference>
<proteinExistence type="predicted"/>
<dbReference type="PANTHER" id="PTHR38015">
    <property type="entry name" value="BLR6086 PROTEIN"/>
    <property type="match status" value="1"/>
</dbReference>
<evidence type="ECO:0000259" key="3">
    <source>
        <dbReference type="Pfam" id="PF02317"/>
    </source>
</evidence>
<dbReference type="GO" id="GO:0047129">
    <property type="term" value="F:opine dehydrogenase activity"/>
    <property type="evidence" value="ECO:0007669"/>
    <property type="project" value="UniProtKB-EC"/>
</dbReference>
<organism evidence="4 5">
    <name type="scientific">Burkholderia lata (strain ATCC 17760 / DSM 23089 / LMG 22485 / NCIMB 9086 / R18194 / 383)</name>
    <dbReference type="NCBI Taxonomy" id="482957"/>
    <lineage>
        <taxon>Bacteria</taxon>
        <taxon>Pseudomonadati</taxon>
        <taxon>Pseudomonadota</taxon>
        <taxon>Betaproteobacteria</taxon>
        <taxon>Burkholderiales</taxon>
        <taxon>Burkholderiaceae</taxon>
        <taxon>Burkholderia</taxon>
        <taxon>Burkholderia cepacia complex</taxon>
    </lineage>
</organism>
<gene>
    <name evidence="4" type="ordered locus">Bcep18194_B2489</name>
</gene>
<dbReference type="InterPro" id="IPR008927">
    <property type="entry name" value="6-PGluconate_DH-like_C_sf"/>
</dbReference>
<keyword evidence="5" id="KW-1185">Reference proteome</keyword>
<dbReference type="InterPro" id="IPR003421">
    <property type="entry name" value="Opine_DH"/>
</dbReference>
<dbReference type="InterPro" id="IPR036291">
    <property type="entry name" value="NAD(P)-bd_dom_sf"/>
</dbReference>
<dbReference type="PATRIC" id="fig|482957.22.peg.6271"/>
<dbReference type="EC" id="1.5.1.28" evidence="4"/>
<reference evidence="4" key="1">
    <citation type="submission" date="2005-10" db="EMBL/GenBank/DDBJ databases">
        <title>Complete sequence of chromosome 2 of Burkholderia sp. 383.</title>
        <authorList>
            <consortium name="US DOE Joint Genome Institute"/>
            <person name="Copeland A."/>
            <person name="Lucas S."/>
            <person name="Lapidus A."/>
            <person name="Barry K."/>
            <person name="Detter J.C."/>
            <person name="Glavina T."/>
            <person name="Hammon N."/>
            <person name="Israni S."/>
            <person name="Pitluck S."/>
            <person name="Chain P."/>
            <person name="Malfatti S."/>
            <person name="Shin M."/>
            <person name="Vergez L."/>
            <person name="Schmutz J."/>
            <person name="Larimer F."/>
            <person name="Land M."/>
            <person name="Kyrpides N."/>
            <person name="Lykidis A."/>
            <person name="Richardson P."/>
        </authorList>
    </citation>
    <scope>NUCLEOTIDE SEQUENCE [LARGE SCALE GENOMIC DNA]</scope>
    <source>
        <strain evidence="4">383</strain>
    </source>
</reference>
<evidence type="ECO:0000259" key="2">
    <source>
        <dbReference type="Pfam" id="PF01210"/>
    </source>
</evidence>
<dbReference type="Gene3D" id="3.40.50.720">
    <property type="entry name" value="NAD(P)-binding Rossmann-like Domain"/>
    <property type="match status" value="1"/>
</dbReference>
<feature type="domain" description="Opine dehydrogenase" evidence="3">
    <location>
        <begin position="238"/>
        <end position="383"/>
    </location>
</feature>